<feature type="binding site" evidence="8">
    <location>
        <begin position="331"/>
        <end position="333"/>
    </location>
    <ligand>
        <name>GTP</name>
        <dbReference type="ChEBI" id="CHEBI:37565"/>
    </ligand>
</feature>
<feature type="binding site" evidence="8">
    <location>
        <begin position="12"/>
        <end position="18"/>
    </location>
    <ligand>
        <name>GTP</name>
        <dbReference type="ChEBI" id="CHEBI:37565"/>
    </ligand>
</feature>
<dbReference type="FunFam" id="3.90.170.10:FF:000001">
    <property type="entry name" value="Adenylosuccinate synthetase"/>
    <property type="match status" value="1"/>
</dbReference>
<organism evidence="11 12">
    <name type="scientific">Tichowtungia aerotolerans</name>
    <dbReference type="NCBI Taxonomy" id="2697043"/>
    <lineage>
        <taxon>Bacteria</taxon>
        <taxon>Pseudomonadati</taxon>
        <taxon>Kiritimatiellota</taxon>
        <taxon>Tichowtungiia</taxon>
        <taxon>Tichowtungiales</taxon>
        <taxon>Tichowtungiaceae</taxon>
        <taxon>Tichowtungia</taxon>
    </lineage>
</organism>
<feature type="binding site" description="in other chain" evidence="8">
    <location>
        <begin position="13"/>
        <end position="16"/>
    </location>
    <ligand>
        <name>IMP</name>
        <dbReference type="ChEBI" id="CHEBI:58053"/>
        <note>ligand shared between dimeric partners</note>
    </ligand>
</feature>
<dbReference type="KEGG" id="taer:GT409_12455"/>
<dbReference type="GO" id="GO:0000287">
    <property type="term" value="F:magnesium ion binding"/>
    <property type="evidence" value="ECO:0007669"/>
    <property type="project" value="UniProtKB-UniRule"/>
</dbReference>
<dbReference type="RefSeq" id="WP_160629395.1">
    <property type="nucleotide sequence ID" value="NZ_CP047593.1"/>
</dbReference>
<feature type="binding site" evidence="8">
    <location>
        <position position="13"/>
    </location>
    <ligand>
        <name>Mg(2+)</name>
        <dbReference type="ChEBI" id="CHEBI:18420"/>
    </ligand>
</feature>
<feature type="binding site" evidence="8">
    <location>
        <begin position="299"/>
        <end position="305"/>
    </location>
    <ligand>
        <name>substrate</name>
    </ligand>
</feature>
<keyword evidence="5 8" id="KW-0658">Purine biosynthesis</keyword>
<keyword evidence="2 8" id="KW-0436">Ligase</keyword>
<dbReference type="GO" id="GO:0046040">
    <property type="term" value="P:IMP metabolic process"/>
    <property type="evidence" value="ECO:0007669"/>
    <property type="project" value="TreeGrafter"/>
</dbReference>
<comment type="function">
    <text evidence="8">Plays an important role in the de novo pathway of purine nucleotide biosynthesis. Catalyzes the first committed step in the biosynthesis of AMP from IMP.</text>
</comment>
<dbReference type="FunFam" id="1.10.300.10:FF:000001">
    <property type="entry name" value="Adenylosuccinate synthetase"/>
    <property type="match status" value="1"/>
</dbReference>
<dbReference type="CDD" id="cd03108">
    <property type="entry name" value="AdSS"/>
    <property type="match status" value="1"/>
</dbReference>
<dbReference type="Gene3D" id="3.90.170.10">
    <property type="entry name" value="Adenylosuccinate Synthetase, subunit A, domain 3"/>
    <property type="match status" value="1"/>
</dbReference>
<accession>A0A6P1M8J6</accession>
<evidence type="ECO:0000256" key="4">
    <source>
        <dbReference type="ARBA" id="ARBA00022741"/>
    </source>
</evidence>
<feature type="binding site" description="in other chain" evidence="8">
    <location>
        <position position="303"/>
    </location>
    <ligand>
        <name>IMP</name>
        <dbReference type="ChEBI" id="CHEBI:58053"/>
        <note>ligand shared between dimeric partners</note>
    </ligand>
</feature>
<dbReference type="GO" id="GO:0004019">
    <property type="term" value="F:adenylosuccinate synthase activity"/>
    <property type="evidence" value="ECO:0007669"/>
    <property type="project" value="UniProtKB-UniRule"/>
</dbReference>
<dbReference type="Pfam" id="PF00709">
    <property type="entry name" value="Adenylsucc_synt"/>
    <property type="match status" value="1"/>
</dbReference>
<feature type="binding site" description="in other chain" evidence="8">
    <location>
        <position position="224"/>
    </location>
    <ligand>
        <name>IMP</name>
        <dbReference type="ChEBI" id="CHEBI:58053"/>
        <note>ligand shared between dimeric partners</note>
    </ligand>
</feature>
<feature type="binding site" description="in other chain" evidence="8">
    <location>
        <position position="130"/>
    </location>
    <ligand>
        <name>IMP</name>
        <dbReference type="ChEBI" id="CHEBI:58053"/>
        <note>ligand shared between dimeric partners</note>
    </ligand>
</feature>
<evidence type="ECO:0000313" key="11">
    <source>
        <dbReference type="EMBL" id="QHI70217.1"/>
    </source>
</evidence>
<feature type="binding site" description="in other chain" evidence="8">
    <location>
        <position position="239"/>
    </location>
    <ligand>
        <name>IMP</name>
        <dbReference type="ChEBI" id="CHEBI:58053"/>
        <note>ligand shared between dimeric partners</note>
    </ligand>
</feature>
<feature type="binding site" evidence="8">
    <location>
        <position position="144"/>
    </location>
    <ligand>
        <name>IMP</name>
        <dbReference type="ChEBI" id="CHEBI:58053"/>
        <note>ligand shared between dimeric partners</note>
    </ligand>
</feature>
<dbReference type="InterPro" id="IPR033128">
    <property type="entry name" value="Adenylosuccin_syn_Lys_AS"/>
</dbReference>
<keyword evidence="3 8" id="KW-0479">Metal-binding</keyword>
<evidence type="ECO:0000256" key="6">
    <source>
        <dbReference type="ARBA" id="ARBA00022842"/>
    </source>
</evidence>
<keyword evidence="12" id="KW-1185">Reference proteome</keyword>
<dbReference type="NCBIfam" id="NF002223">
    <property type="entry name" value="PRK01117.1"/>
    <property type="match status" value="1"/>
</dbReference>
<feature type="binding site" evidence="8">
    <location>
        <begin position="413"/>
        <end position="415"/>
    </location>
    <ligand>
        <name>GTP</name>
        <dbReference type="ChEBI" id="CHEBI:37565"/>
    </ligand>
</feature>
<comment type="similarity">
    <text evidence="8 10">Belongs to the adenylosuccinate synthetase family.</text>
</comment>
<keyword evidence="6 8" id="KW-0460">Magnesium</keyword>
<feature type="binding site" evidence="8">
    <location>
        <position position="40"/>
    </location>
    <ligand>
        <name>Mg(2+)</name>
        <dbReference type="ChEBI" id="CHEBI:18420"/>
    </ligand>
</feature>
<reference evidence="11 12" key="1">
    <citation type="submission" date="2020-01" db="EMBL/GenBank/DDBJ databases">
        <title>Ponticoccus aerotolerans gen. nov., sp. nov., an anaerobic bacterium and proposal of Ponticoccusceae fam. nov., Ponticoccusles ord. nov. and Ponticoccuse classis nov. in the phylum Kiritimatiellaeota.</title>
        <authorList>
            <person name="Zhou L.Y."/>
            <person name="Du Z.J."/>
        </authorList>
    </citation>
    <scope>NUCLEOTIDE SEQUENCE [LARGE SCALE GENOMIC DNA]</scope>
    <source>
        <strain evidence="11 12">S-5007</strain>
    </source>
</reference>
<keyword evidence="4 8" id="KW-0547">Nucleotide-binding</keyword>
<comment type="cofactor">
    <cofactor evidence="8">
        <name>Mg(2+)</name>
        <dbReference type="ChEBI" id="CHEBI:18420"/>
    </cofactor>
    <text evidence="8">Binds 1 Mg(2+) ion per subunit.</text>
</comment>
<keyword evidence="7 8" id="KW-0342">GTP-binding</keyword>
<keyword evidence="8" id="KW-0963">Cytoplasm</keyword>
<dbReference type="AlphaFoldDB" id="A0A6P1M8J6"/>
<feature type="active site" description="Proton acceptor" evidence="8">
    <location>
        <position position="13"/>
    </location>
</feature>
<dbReference type="NCBIfam" id="TIGR00184">
    <property type="entry name" value="purA"/>
    <property type="match status" value="1"/>
</dbReference>
<dbReference type="EC" id="6.3.4.4" evidence="8 10"/>
<dbReference type="GO" id="GO:0005737">
    <property type="term" value="C:cytoplasm"/>
    <property type="evidence" value="ECO:0007669"/>
    <property type="project" value="UniProtKB-SubCell"/>
</dbReference>
<evidence type="ECO:0000256" key="9">
    <source>
        <dbReference type="PROSITE-ProRule" id="PRU10134"/>
    </source>
</evidence>
<dbReference type="InterPro" id="IPR042110">
    <property type="entry name" value="Adenylosuccinate_synth_dom2"/>
</dbReference>
<feature type="binding site" evidence="8">
    <location>
        <position position="305"/>
    </location>
    <ligand>
        <name>GTP</name>
        <dbReference type="ChEBI" id="CHEBI:37565"/>
    </ligand>
</feature>
<dbReference type="PROSITE" id="PS01266">
    <property type="entry name" value="ADENYLOSUCCIN_SYN_1"/>
    <property type="match status" value="1"/>
</dbReference>
<dbReference type="UniPathway" id="UPA00075">
    <property type="reaction ID" value="UER00335"/>
</dbReference>
<dbReference type="InterPro" id="IPR042111">
    <property type="entry name" value="Adenylosuccinate_synth_dom3"/>
</dbReference>
<feature type="binding site" description="in other chain" evidence="8">
    <location>
        <begin position="38"/>
        <end position="41"/>
    </location>
    <ligand>
        <name>IMP</name>
        <dbReference type="ChEBI" id="CHEBI:58053"/>
        <note>ligand shared between dimeric partners</note>
    </ligand>
</feature>
<sequence length="425" mass="45942">MANSVLIGSQWGDEGKGKVIDVLTENADWVVRYQGGNNAGHTVEVGDQKYVLHLTPSGILRPTAKCVIGNGLVVDPLGLAEELQDLEKRGISIDGRLFISDRAHLVIQYHKELDGAKEAKLETGKKIGTTKRGIGPCYSDKADRNGLRMGDVLENDFEAMLRERIDVKNSMLAVLGAPALDADALVAQYMPAFEYLKPFICDTVPMLNEAIRDEKQNVLFEGAQGVMLDIDFGTYPFVTSSSTGAGGVSAGAGVPPHSITDVIGIVKAYTTRVGEGPFPTELFDDDGMQLAKVGNEFGATTGRPRRCGWFDAVVARYSAMIGGVDRWALMKLDVLDGFETIKVCVAYDCDGERVETVPASISKLARCKPIYEEFEGWNCPTTGCTSIDELPEQAKKYIKWIEGLTGVPVSILSVGPKRASTIVLG</sequence>
<dbReference type="GO" id="GO:0044208">
    <property type="term" value="P:'de novo' AMP biosynthetic process"/>
    <property type="evidence" value="ECO:0007669"/>
    <property type="project" value="UniProtKB-UniRule"/>
</dbReference>
<proteinExistence type="inferred from homology"/>
<dbReference type="EMBL" id="CP047593">
    <property type="protein sequence ID" value="QHI70217.1"/>
    <property type="molecule type" value="Genomic_DNA"/>
</dbReference>
<dbReference type="InterPro" id="IPR018220">
    <property type="entry name" value="Adenylosuccin_syn_GTP-bd"/>
</dbReference>
<comment type="subunit">
    <text evidence="1 8">Homodimer.</text>
</comment>
<dbReference type="GO" id="GO:0005525">
    <property type="term" value="F:GTP binding"/>
    <property type="evidence" value="ECO:0007669"/>
    <property type="project" value="UniProtKB-UniRule"/>
</dbReference>
<protein>
    <recommendedName>
        <fullName evidence="8 10">Adenylosuccinate synthetase</fullName>
        <shortName evidence="8">AMPSase</shortName>
        <shortName evidence="8">AdSS</shortName>
        <ecNumber evidence="8 10">6.3.4.4</ecNumber>
    </recommendedName>
    <alternativeName>
        <fullName evidence="8">IMP--aspartate ligase</fullName>
    </alternativeName>
</protein>
<dbReference type="Gene3D" id="3.40.440.10">
    <property type="entry name" value="Adenylosuccinate Synthetase, subunit A, domain 1"/>
    <property type="match status" value="1"/>
</dbReference>
<evidence type="ECO:0000313" key="12">
    <source>
        <dbReference type="Proteomes" id="UP000464954"/>
    </source>
</evidence>
<dbReference type="PANTHER" id="PTHR11846">
    <property type="entry name" value="ADENYLOSUCCINATE SYNTHETASE"/>
    <property type="match status" value="1"/>
</dbReference>
<evidence type="ECO:0000256" key="2">
    <source>
        <dbReference type="ARBA" id="ARBA00022598"/>
    </source>
</evidence>
<dbReference type="SUPFAM" id="SSF52540">
    <property type="entry name" value="P-loop containing nucleoside triphosphate hydrolases"/>
    <property type="match status" value="1"/>
</dbReference>
<dbReference type="InterPro" id="IPR027417">
    <property type="entry name" value="P-loop_NTPase"/>
</dbReference>
<evidence type="ECO:0000256" key="1">
    <source>
        <dbReference type="ARBA" id="ARBA00011738"/>
    </source>
</evidence>
<comment type="subcellular location">
    <subcellularLocation>
        <location evidence="8">Cytoplasm</location>
    </subcellularLocation>
</comment>
<evidence type="ECO:0000256" key="10">
    <source>
        <dbReference type="RuleBase" id="RU000520"/>
    </source>
</evidence>
<evidence type="ECO:0000256" key="3">
    <source>
        <dbReference type="ARBA" id="ARBA00022723"/>
    </source>
</evidence>
<evidence type="ECO:0000256" key="5">
    <source>
        <dbReference type="ARBA" id="ARBA00022755"/>
    </source>
</evidence>
<feature type="binding site" evidence="8">
    <location>
        <begin position="40"/>
        <end position="42"/>
    </location>
    <ligand>
        <name>GTP</name>
        <dbReference type="ChEBI" id="CHEBI:37565"/>
    </ligand>
</feature>
<feature type="active site" description="Proton donor" evidence="8">
    <location>
        <position position="41"/>
    </location>
</feature>
<comment type="catalytic activity">
    <reaction evidence="8 10">
        <text>IMP + L-aspartate + GTP = N(6)-(1,2-dicarboxyethyl)-AMP + GDP + phosphate + 2 H(+)</text>
        <dbReference type="Rhea" id="RHEA:15753"/>
        <dbReference type="ChEBI" id="CHEBI:15378"/>
        <dbReference type="ChEBI" id="CHEBI:29991"/>
        <dbReference type="ChEBI" id="CHEBI:37565"/>
        <dbReference type="ChEBI" id="CHEBI:43474"/>
        <dbReference type="ChEBI" id="CHEBI:57567"/>
        <dbReference type="ChEBI" id="CHEBI:58053"/>
        <dbReference type="ChEBI" id="CHEBI:58189"/>
        <dbReference type="EC" id="6.3.4.4"/>
    </reaction>
</comment>
<evidence type="ECO:0000256" key="8">
    <source>
        <dbReference type="HAMAP-Rule" id="MF_00011"/>
    </source>
</evidence>
<dbReference type="InterPro" id="IPR001114">
    <property type="entry name" value="Adenylosuccinate_synthetase"/>
</dbReference>
<gene>
    <name evidence="8" type="primary">purA</name>
    <name evidence="11" type="ORF">GT409_12455</name>
</gene>
<dbReference type="InterPro" id="IPR042109">
    <property type="entry name" value="Adenylosuccinate_synth_dom1"/>
</dbReference>
<dbReference type="PANTHER" id="PTHR11846:SF0">
    <property type="entry name" value="ADENYLOSUCCINATE SYNTHETASE"/>
    <property type="match status" value="1"/>
</dbReference>
<feature type="active site" evidence="9">
    <location>
        <position position="141"/>
    </location>
</feature>
<evidence type="ECO:0000256" key="7">
    <source>
        <dbReference type="ARBA" id="ARBA00023134"/>
    </source>
</evidence>
<name>A0A6P1M8J6_9BACT</name>
<dbReference type="SMART" id="SM00788">
    <property type="entry name" value="Adenylsucc_synt"/>
    <property type="match status" value="1"/>
</dbReference>
<comment type="pathway">
    <text evidence="8 10">Purine metabolism; AMP biosynthesis via de novo pathway; AMP from IMP: step 1/2.</text>
</comment>
<dbReference type="HAMAP" id="MF_00011">
    <property type="entry name" value="Adenylosucc_synth"/>
    <property type="match status" value="1"/>
</dbReference>
<dbReference type="PROSITE" id="PS00513">
    <property type="entry name" value="ADENYLOSUCCIN_SYN_2"/>
    <property type="match status" value="1"/>
</dbReference>
<dbReference type="Proteomes" id="UP000464954">
    <property type="component" value="Chromosome"/>
</dbReference>
<dbReference type="Gene3D" id="1.10.300.10">
    <property type="entry name" value="Adenylosuccinate Synthetase, subunit A, domain 2"/>
    <property type="match status" value="1"/>
</dbReference>